<reference evidence="2" key="1">
    <citation type="journal article" date="2023" name="Plant Biotechnol. J.">
        <title>Chromosome-level wild Hevea brasiliensis genome provides new tools for genomic-assisted breeding and valuable loci to elevate rubber yield.</title>
        <authorList>
            <person name="Cheng H."/>
            <person name="Song X."/>
            <person name="Hu Y."/>
            <person name="Wu T."/>
            <person name="Yang Q."/>
            <person name="An Z."/>
            <person name="Feng S."/>
            <person name="Deng Z."/>
            <person name="Wu W."/>
            <person name="Zeng X."/>
            <person name="Tu M."/>
            <person name="Wang X."/>
            <person name="Huang H."/>
        </authorList>
    </citation>
    <scope>NUCLEOTIDE SEQUENCE</scope>
    <source>
        <strain evidence="2">MT/VB/25A 57/8</strain>
    </source>
</reference>
<evidence type="ECO:0000256" key="1">
    <source>
        <dbReference type="SAM" id="Phobius"/>
    </source>
</evidence>
<dbReference type="Proteomes" id="UP001174677">
    <property type="component" value="Chromosome 14"/>
</dbReference>
<proteinExistence type="predicted"/>
<feature type="transmembrane region" description="Helical" evidence="1">
    <location>
        <begin position="94"/>
        <end position="113"/>
    </location>
</feature>
<feature type="transmembrane region" description="Helical" evidence="1">
    <location>
        <begin position="37"/>
        <end position="59"/>
    </location>
</feature>
<keyword evidence="1" id="KW-0812">Transmembrane</keyword>
<dbReference type="PANTHER" id="PTHR34965">
    <property type="entry name" value="OS07G0118300 PROTEIN"/>
    <property type="match status" value="1"/>
</dbReference>
<sequence>MLQLRHDSYCHSLHCRQRSLRHPVRQGRIRYGIFRRYAVVIAFFAVVADTEWGSITKFWKVLEYWAGRSMLQILVAVMTRALPDYSASQKDLILLQNIPSYLLLACGVVYVVSAR</sequence>
<dbReference type="PANTHER" id="PTHR34965:SF1">
    <property type="entry name" value="OS07G0118300 PROTEIN"/>
    <property type="match status" value="1"/>
</dbReference>
<accession>A0ABQ9L4W8</accession>
<protein>
    <submittedName>
        <fullName evidence="2">Uncharacterized protein</fullName>
    </submittedName>
</protein>
<gene>
    <name evidence="2" type="ORF">P3X46_024723</name>
</gene>
<evidence type="ECO:0000313" key="3">
    <source>
        <dbReference type="Proteomes" id="UP001174677"/>
    </source>
</evidence>
<keyword evidence="1" id="KW-0472">Membrane</keyword>
<keyword evidence="1" id="KW-1133">Transmembrane helix</keyword>
<name>A0ABQ9L4W8_HEVBR</name>
<keyword evidence="3" id="KW-1185">Reference proteome</keyword>
<comment type="caution">
    <text evidence="2">The sequence shown here is derived from an EMBL/GenBank/DDBJ whole genome shotgun (WGS) entry which is preliminary data.</text>
</comment>
<evidence type="ECO:0000313" key="2">
    <source>
        <dbReference type="EMBL" id="KAJ9159201.1"/>
    </source>
</evidence>
<organism evidence="2 3">
    <name type="scientific">Hevea brasiliensis</name>
    <name type="common">Para rubber tree</name>
    <name type="synonym">Siphonia brasiliensis</name>
    <dbReference type="NCBI Taxonomy" id="3981"/>
    <lineage>
        <taxon>Eukaryota</taxon>
        <taxon>Viridiplantae</taxon>
        <taxon>Streptophyta</taxon>
        <taxon>Embryophyta</taxon>
        <taxon>Tracheophyta</taxon>
        <taxon>Spermatophyta</taxon>
        <taxon>Magnoliopsida</taxon>
        <taxon>eudicotyledons</taxon>
        <taxon>Gunneridae</taxon>
        <taxon>Pentapetalae</taxon>
        <taxon>rosids</taxon>
        <taxon>fabids</taxon>
        <taxon>Malpighiales</taxon>
        <taxon>Euphorbiaceae</taxon>
        <taxon>Crotonoideae</taxon>
        <taxon>Micrandreae</taxon>
        <taxon>Hevea</taxon>
    </lineage>
</organism>
<dbReference type="EMBL" id="JARPOI010000014">
    <property type="protein sequence ID" value="KAJ9159201.1"/>
    <property type="molecule type" value="Genomic_DNA"/>
</dbReference>